<evidence type="ECO:0000256" key="1">
    <source>
        <dbReference type="ARBA" id="ARBA00022729"/>
    </source>
</evidence>
<keyword evidence="2" id="KW-0472">Membrane</keyword>
<evidence type="ECO:0000259" key="3">
    <source>
        <dbReference type="Pfam" id="PF04355"/>
    </source>
</evidence>
<evidence type="ECO:0000256" key="2">
    <source>
        <dbReference type="ARBA" id="ARBA00023136"/>
    </source>
</evidence>
<organism evidence="5 6">
    <name type="scientific">Bacteroides fragilis</name>
    <dbReference type="NCBI Taxonomy" id="817"/>
    <lineage>
        <taxon>Bacteria</taxon>
        <taxon>Pseudomonadati</taxon>
        <taxon>Bacteroidota</taxon>
        <taxon>Bacteroidia</taxon>
        <taxon>Bacteroidales</taxon>
        <taxon>Bacteroidaceae</taxon>
        <taxon>Bacteroides</taxon>
    </lineage>
</organism>
<comment type="caution">
    <text evidence="5">The sequence shown here is derived from an EMBL/GenBank/DDBJ whole genome shotgun (WGS) entry which is preliminary data.</text>
</comment>
<dbReference type="InterPro" id="IPR037873">
    <property type="entry name" value="BamE-like"/>
</dbReference>
<dbReference type="PROSITE" id="PS51257">
    <property type="entry name" value="PROKAR_LIPOPROTEIN"/>
    <property type="match status" value="1"/>
</dbReference>
<dbReference type="Gene3D" id="3.30.1450.10">
    <property type="match status" value="1"/>
</dbReference>
<evidence type="ECO:0000313" key="6">
    <source>
        <dbReference type="Proteomes" id="UP000436803"/>
    </source>
</evidence>
<keyword evidence="1" id="KW-0732">Signal</keyword>
<evidence type="ECO:0000259" key="4">
    <source>
        <dbReference type="Pfam" id="PF14771"/>
    </source>
</evidence>
<protein>
    <submittedName>
        <fullName evidence="5">DUF4476 domain-containing protein</fullName>
    </submittedName>
</protein>
<dbReference type="Pfam" id="PF14771">
    <property type="entry name" value="DUF4476"/>
    <property type="match status" value="1"/>
</dbReference>
<dbReference type="InterPro" id="IPR028011">
    <property type="entry name" value="DUF4476"/>
</dbReference>
<name>A0A642KT53_BACFG</name>
<dbReference type="GO" id="GO:0019867">
    <property type="term" value="C:outer membrane"/>
    <property type="evidence" value="ECO:0007669"/>
    <property type="project" value="InterPro"/>
</dbReference>
<evidence type="ECO:0000313" key="5">
    <source>
        <dbReference type="EMBL" id="KAA5176973.1"/>
    </source>
</evidence>
<dbReference type="EMBL" id="VWAW01000003">
    <property type="protein sequence ID" value="KAA5176973.1"/>
    <property type="molecule type" value="Genomic_DNA"/>
</dbReference>
<gene>
    <name evidence="5" type="ORF">F2Z29_04635</name>
</gene>
<proteinExistence type="predicted"/>
<sequence>MKKIHVSAILILLVVMSSCAGLIINFKNSQLMSIQKGMTQQEVKTILGKPNYRRFDGAMEEWEYRGYLSKAGHSVICVNFIDNRVVGLDSFRDDAPTAPPAPSFSLGIGGTVTASDIAPACDYRAMRNDEFARFLNDVKSKTFDSDRTDFIEKATRSTGFTSEQCCRLIKLYSFDDDRTKVLKILYPSVVDKDNFSAAIDGLDFLSNQDTVKNFMRNYNRIK</sequence>
<feature type="domain" description="Outer membrane protein assembly factor BamE" evidence="3">
    <location>
        <begin position="28"/>
        <end position="86"/>
    </location>
</feature>
<dbReference type="Proteomes" id="UP000436803">
    <property type="component" value="Unassembled WGS sequence"/>
</dbReference>
<reference evidence="5 6" key="1">
    <citation type="journal article" date="2019" name="Nat. Med.">
        <title>A library of human gut bacterial isolates paired with longitudinal multiomics data enables mechanistic microbiome research.</title>
        <authorList>
            <person name="Poyet M."/>
            <person name="Groussin M."/>
            <person name="Gibbons S.M."/>
            <person name="Avila-Pacheco J."/>
            <person name="Jiang X."/>
            <person name="Kearney S.M."/>
            <person name="Perrotta A.R."/>
            <person name="Berdy B."/>
            <person name="Zhao S."/>
            <person name="Lieberman T.D."/>
            <person name="Swanson P.K."/>
            <person name="Smith M."/>
            <person name="Roesemann S."/>
            <person name="Alexander J.E."/>
            <person name="Rich S.A."/>
            <person name="Livny J."/>
            <person name="Vlamakis H."/>
            <person name="Clish C."/>
            <person name="Bullock K."/>
            <person name="Deik A."/>
            <person name="Scott J."/>
            <person name="Pierce K.A."/>
            <person name="Xavier R.J."/>
            <person name="Alm E.J."/>
        </authorList>
    </citation>
    <scope>NUCLEOTIDE SEQUENCE [LARGE SCALE GENOMIC DNA]</scope>
    <source>
        <strain evidence="5 6">BIOML-A7</strain>
    </source>
</reference>
<dbReference type="AlphaFoldDB" id="A0A642KT53"/>
<dbReference type="Pfam" id="PF04355">
    <property type="entry name" value="BamE"/>
    <property type="match status" value="1"/>
</dbReference>
<accession>A0A642KT53</accession>
<feature type="domain" description="DUF4476" evidence="4">
    <location>
        <begin position="126"/>
        <end position="215"/>
    </location>
</feature>
<dbReference type="InterPro" id="IPR007450">
    <property type="entry name" value="BamE_dom"/>
</dbReference>